<protein>
    <submittedName>
        <fullName evidence="5">DNA-binding transcriptional regulator, HxlR family</fullName>
    </submittedName>
</protein>
<organism evidence="5 6">
    <name type="scientific">Salimicrobium halophilum</name>
    <dbReference type="NCBI Taxonomy" id="86666"/>
    <lineage>
        <taxon>Bacteria</taxon>
        <taxon>Bacillati</taxon>
        <taxon>Bacillota</taxon>
        <taxon>Bacilli</taxon>
        <taxon>Bacillales</taxon>
        <taxon>Bacillaceae</taxon>
        <taxon>Salimicrobium</taxon>
    </lineage>
</organism>
<dbReference type="OrthoDB" id="9791143at2"/>
<dbReference type="EMBL" id="FNEV01000009">
    <property type="protein sequence ID" value="SDJ66205.1"/>
    <property type="molecule type" value="Genomic_DNA"/>
</dbReference>
<gene>
    <name evidence="5" type="ORF">SAMN04490247_2744</name>
</gene>
<dbReference type="Pfam" id="PF01638">
    <property type="entry name" value="HxlR"/>
    <property type="match status" value="1"/>
</dbReference>
<evidence type="ECO:0000256" key="3">
    <source>
        <dbReference type="ARBA" id="ARBA00023163"/>
    </source>
</evidence>
<dbReference type="InterPro" id="IPR002577">
    <property type="entry name" value="HTH_HxlR"/>
</dbReference>
<dbReference type="AlphaFoldDB" id="A0A1G8VLF8"/>
<accession>A0A1G8VLF8</accession>
<dbReference type="RefSeq" id="WP_093194438.1">
    <property type="nucleotide sequence ID" value="NZ_FNEV01000009.1"/>
</dbReference>
<dbReference type="GO" id="GO:0003677">
    <property type="term" value="F:DNA binding"/>
    <property type="evidence" value="ECO:0007669"/>
    <property type="project" value="UniProtKB-KW"/>
</dbReference>
<evidence type="ECO:0000313" key="5">
    <source>
        <dbReference type="EMBL" id="SDJ66205.1"/>
    </source>
</evidence>
<dbReference type="InterPro" id="IPR036388">
    <property type="entry name" value="WH-like_DNA-bd_sf"/>
</dbReference>
<dbReference type="PANTHER" id="PTHR33204">
    <property type="entry name" value="TRANSCRIPTIONAL REGULATOR, MARR FAMILY"/>
    <property type="match status" value="1"/>
</dbReference>
<dbReference type="SUPFAM" id="SSF46785">
    <property type="entry name" value="Winged helix' DNA-binding domain"/>
    <property type="match status" value="1"/>
</dbReference>
<dbReference type="Proteomes" id="UP000199225">
    <property type="component" value="Unassembled WGS sequence"/>
</dbReference>
<reference evidence="6" key="1">
    <citation type="submission" date="2016-10" db="EMBL/GenBank/DDBJ databases">
        <authorList>
            <person name="Varghese N."/>
            <person name="Submissions S."/>
        </authorList>
    </citation>
    <scope>NUCLEOTIDE SEQUENCE [LARGE SCALE GENOMIC DNA]</scope>
    <source>
        <strain evidence="6">DSM 4771</strain>
    </source>
</reference>
<evidence type="ECO:0000256" key="2">
    <source>
        <dbReference type="ARBA" id="ARBA00023125"/>
    </source>
</evidence>
<feature type="domain" description="HTH hxlR-type" evidence="4">
    <location>
        <begin position="13"/>
        <end position="109"/>
    </location>
</feature>
<dbReference type="STRING" id="86666.SAMN04490247_2744"/>
<proteinExistence type="predicted"/>
<keyword evidence="6" id="KW-1185">Reference proteome</keyword>
<dbReference type="PANTHER" id="PTHR33204:SF29">
    <property type="entry name" value="TRANSCRIPTIONAL REGULATOR"/>
    <property type="match status" value="1"/>
</dbReference>
<evidence type="ECO:0000313" key="6">
    <source>
        <dbReference type="Proteomes" id="UP000199225"/>
    </source>
</evidence>
<keyword evidence="3" id="KW-0804">Transcription</keyword>
<dbReference type="Gene3D" id="1.10.10.10">
    <property type="entry name" value="Winged helix-like DNA-binding domain superfamily/Winged helix DNA-binding domain"/>
    <property type="match status" value="1"/>
</dbReference>
<sequence>MTTPIDENGKLKCSIEYTMKKIGGKWKPVILWHLGADGTLRYNELRRLLPGVSHKVLSQQLKELEEDRFIDRVSYNTIPPKVEYSMTDVGRTIMPILEQMHIWGAEHQS</sequence>
<keyword evidence="2 5" id="KW-0238">DNA-binding</keyword>
<name>A0A1G8VLF8_9BACI</name>
<evidence type="ECO:0000259" key="4">
    <source>
        <dbReference type="PROSITE" id="PS51118"/>
    </source>
</evidence>
<evidence type="ECO:0000256" key="1">
    <source>
        <dbReference type="ARBA" id="ARBA00023015"/>
    </source>
</evidence>
<keyword evidence="1" id="KW-0805">Transcription regulation</keyword>
<dbReference type="InterPro" id="IPR036390">
    <property type="entry name" value="WH_DNA-bd_sf"/>
</dbReference>
<dbReference type="PROSITE" id="PS51118">
    <property type="entry name" value="HTH_HXLR"/>
    <property type="match status" value="1"/>
</dbReference>